<dbReference type="InterPro" id="IPR042240">
    <property type="entry name" value="CHASE_sf"/>
</dbReference>
<comment type="caution">
    <text evidence="10">The sequence shown here is derived from an EMBL/GenBank/DDBJ whole genome shotgun (WGS) entry which is preliminary data.</text>
</comment>
<feature type="transmembrane region" description="Helical" evidence="8">
    <location>
        <begin position="187"/>
        <end position="204"/>
    </location>
</feature>
<feature type="transmembrane region" description="Helical" evidence="8">
    <location>
        <begin position="6"/>
        <end position="27"/>
    </location>
</feature>
<feature type="transmembrane region" description="Helical" evidence="8">
    <location>
        <begin position="116"/>
        <end position="138"/>
    </location>
</feature>
<dbReference type="SMART" id="SM00388">
    <property type="entry name" value="HisKA"/>
    <property type="match status" value="1"/>
</dbReference>
<evidence type="ECO:0000256" key="2">
    <source>
        <dbReference type="ARBA" id="ARBA00004370"/>
    </source>
</evidence>
<dbReference type="SMART" id="SM01079">
    <property type="entry name" value="CHASE"/>
    <property type="match status" value="1"/>
</dbReference>
<dbReference type="PANTHER" id="PTHR45339">
    <property type="entry name" value="HYBRID SIGNAL TRANSDUCTION HISTIDINE KINASE J"/>
    <property type="match status" value="1"/>
</dbReference>
<dbReference type="InterPro" id="IPR003661">
    <property type="entry name" value="HisK_dim/P_dom"/>
</dbReference>
<feature type="transmembrane region" description="Helical" evidence="8">
    <location>
        <begin position="71"/>
        <end position="95"/>
    </location>
</feature>
<dbReference type="Gene3D" id="1.10.287.130">
    <property type="match status" value="1"/>
</dbReference>
<feature type="transmembrane region" description="Helical" evidence="8">
    <location>
        <begin position="492"/>
        <end position="518"/>
    </location>
</feature>
<evidence type="ECO:0000259" key="9">
    <source>
        <dbReference type="PROSITE" id="PS50839"/>
    </source>
</evidence>
<comment type="subcellular location">
    <subcellularLocation>
        <location evidence="2">Membrane</location>
    </subcellularLocation>
</comment>
<feature type="domain" description="CHASE" evidence="9">
    <location>
        <begin position="250"/>
        <end position="428"/>
    </location>
</feature>
<evidence type="ECO:0000256" key="6">
    <source>
        <dbReference type="ARBA" id="ARBA00022989"/>
    </source>
</evidence>
<dbReference type="PROSITE" id="PS50839">
    <property type="entry name" value="CHASE"/>
    <property type="match status" value="1"/>
</dbReference>
<proteinExistence type="predicted"/>
<evidence type="ECO:0000313" key="10">
    <source>
        <dbReference type="EMBL" id="GAW96500.1"/>
    </source>
</evidence>
<reference evidence="10 11" key="1">
    <citation type="submission" date="2017-06" db="EMBL/GenBank/DDBJ databases">
        <title>Whole Genome Sequences of Colwellia marinimaniae MTCD1.</title>
        <authorList>
            <person name="Kusumoto H."/>
            <person name="Inoue M."/>
            <person name="Tanikawa K."/>
            <person name="Maeji H."/>
            <person name="Cameron J.H."/>
            <person name="Bartlett D.H."/>
        </authorList>
    </citation>
    <scope>NUCLEOTIDE SEQUENCE [LARGE SCALE GENOMIC DNA]</scope>
    <source>
        <strain evidence="10 11">MTCD1</strain>
    </source>
</reference>
<dbReference type="RefSeq" id="WP_057181806.1">
    <property type="nucleotide sequence ID" value="NZ_BDQM01000015.1"/>
</dbReference>
<dbReference type="EC" id="2.7.13.3" evidence="3"/>
<dbReference type="PANTHER" id="PTHR45339:SF6">
    <property type="entry name" value="SENSORY HISTIDINE PROTEIN KINASE"/>
    <property type="match status" value="1"/>
</dbReference>
<feature type="transmembrane region" description="Helical" evidence="8">
    <location>
        <begin position="150"/>
        <end position="175"/>
    </location>
</feature>
<dbReference type="InterPro" id="IPR036097">
    <property type="entry name" value="HisK_dim/P_sf"/>
</dbReference>
<dbReference type="Gene3D" id="3.30.450.350">
    <property type="entry name" value="CHASE domain"/>
    <property type="match status" value="1"/>
</dbReference>
<evidence type="ECO:0000256" key="8">
    <source>
        <dbReference type="SAM" id="Phobius"/>
    </source>
</evidence>
<evidence type="ECO:0000313" key="11">
    <source>
        <dbReference type="Proteomes" id="UP000197068"/>
    </source>
</evidence>
<evidence type="ECO:0000256" key="4">
    <source>
        <dbReference type="ARBA" id="ARBA00022553"/>
    </source>
</evidence>
<keyword evidence="7 8" id="KW-0472">Membrane</keyword>
<keyword evidence="5 8" id="KW-0812">Transmembrane</keyword>
<gene>
    <name evidence="10" type="ORF">MTCD1_02116</name>
</gene>
<protein>
    <recommendedName>
        <fullName evidence="3">histidine kinase</fullName>
        <ecNumber evidence="3">2.7.13.3</ecNumber>
    </recommendedName>
</protein>
<keyword evidence="11" id="KW-1185">Reference proteome</keyword>
<keyword evidence="6 8" id="KW-1133">Transmembrane helix</keyword>
<dbReference type="EMBL" id="BDQM01000015">
    <property type="protein sequence ID" value="GAW96500.1"/>
    <property type="molecule type" value="Genomic_DNA"/>
</dbReference>
<dbReference type="Proteomes" id="UP000197068">
    <property type="component" value="Unassembled WGS sequence"/>
</dbReference>
<evidence type="ECO:0000256" key="5">
    <source>
        <dbReference type="ARBA" id="ARBA00022692"/>
    </source>
</evidence>
<dbReference type="InterPro" id="IPR006189">
    <property type="entry name" value="CHASE_dom"/>
</dbReference>
<sequence>MMQLHLPRFFISALLYLASCFGAIWLINPQSLVNFVGPAAAVVSGLLIIWGLTPIVAILLVTPILAFSLKYFFYFDANLAVMSIAVLAIVLQAFWTKQLVFRFIHYKKWLLSRKHLFFFLLRIGPIASIVSASSVLVIAMLDNQVIQGTFFYTFINTWSASMLVAVFFIPLLLLAKNAEQLKLTKRIFVGFTSVLGALAILILFKTSQYEQQSYRQALFKQSKVAIERLIEAEVAGVVNQINSLSAFFKASDYVSLTEFTVFSESIFKQGSSIRALEWAPIVPFSHRQWFEQQSSVTLQQDFHIRERLANGKVVLAKPRSQYAPLYYIYPQYGNQAAFGLDVYSTPQQVLSMQQVVDSKQVIASAPMSLVQDDMAKPGMLFSKAVFLPPEDNYATKPSGQNKLSIIKADKLIGFVVAVVQFDRFFQQLAKQQDQDVSFFIQDVSSHQPFTLFGQALPSANRYMETINMEVFSRLWQINIAEKQPWFSQVKTWQAWAVLIGGTLGALLFQMLVLMMAAYSSELGQQVDIKTRALILAKESSEQKSLAKSNFLQNLNKELRLPLLAMKVFVEQLKKKGINNKQVTGISHAGSNIALLLDTMMDLSDIESGKIIAKEDCFDFHGFLQRTEAVFKASNTYEGKPISFLIDDSVPHYINSDELYIQKLLQALIESAHKLLGADALRLSIKLHKHKRADASLFFIISSQNEAVSKANEQDLTQQNYDELSVNSTAMAMAIKYSHLLRGDTKLATLSSGAGVLSASIRVIISSIEQQEAQQGLTFDIID</sequence>
<name>A0ABQ0MVU7_9GAMM</name>
<feature type="transmembrane region" description="Helical" evidence="8">
    <location>
        <begin position="39"/>
        <end position="65"/>
    </location>
</feature>
<evidence type="ECO:0000256" key="7">
    <source>
        <dbReference type="ARBA" id="ARBA00023136"/>
    </source>
</evidence>
<dbReference type="SUPFAM" id="SSF47384">
    <property type="entry name" value="Homodimeric domain of signal transducing histidine kinase"/>
    <property type="match status" value="1"/>
</dbReference>
<keyword evidence="4" id="KW-0597">Phosphoprotein</keyword>
<organism evidence="10 11">
    <name type="scientific">Colwellia marinimaniae</name>
    <dbReference type="NCBI Taxonomy" id="1513592"/>
    <lineage>
        <taxon>Bacteria</taxon>
        <taxon>Pseudomonadati</taxon>
        <taxon>Pseudomonadota</taxon>
        <taxon>Gammaproteobacteria</taxon>
        <taxon>Alteromonadales</taxon>
        <taxon>Colwelliaceae</taxon>
        <taxon>Colwellia</taxon>
    </lineage>
</organism>
<dbReference type="Pfam" id="PF03924">
    <property type="entry name" value="CHASE"/>
    <property type="match status" value="1"/>
</dbReference>
<evidence type="ECO:0000256" key="1">
    <source>
        <dbReference type="ARBA" id="ARBA00000085"/>
    </source>
</evidence>
<evidence type="ECO:0000256" key="3">
    <source>
        <dbReference type="ARBA" id="ARBA00012438"/>
    </source>
</evidence>
<accession>A0ABQ0MVU7</accession>
<comment type="catalytic activity">
    <reaction evidence="1">
        <text>ATP + protein L-histidine = ADP + protein N-phospho-L-histidine.</text>
        <dbReference type="EC" id="2.7.13.3"/>
    </reaction>
</comment>